<evidence type="ECO:0000313" key="3">
    <source>
        <dbReference type="Proteomes" id="UP001560685"/>
    </source>
</evidence>
<name>A0ABV3Z6W8_9PROT</name>
<feature type="transmembrane region" description="Helical" evidence="1">
    <location>
        <begin position="15"/>
        <end position="33"/>
    </location>
</feature>
<sequence length="53" mass="6007">MNIDHNTLVLFAKSFGLFYMMAVFACVVVYACWPSNQSKFDRAARSILEVDGE</sequence>
<dbReference type="InterPro" id="IPR008621">
    <property type="entry name" value="Cbb3-typ_cyt_oxidase_comp"/>
</dbReference>
<dbReference type="Pfam" id="PF05545">
    <property type="entry name" value="FixQ"/>
    <property type="match status" value="1"/>
</dbReference>
<dbReference type="RefSeq" id="WP_369314600.1">
    <property type="nucleotide sequence ID" value="NZ_JBEHZE010000002.1"/>
</dbReference>
<keyword evidence="1" id="KW-1133">Transmembrane helix</keyword>
<dbReference type="Proteomes" id="UP001560685">
    <property type="component" value="Unassembled WGS sequence"/>
</dbReference>
<protein>
    <submittedName>
        <fullName evidence="2">Cbb3-type cytochrome c oxidase subunit 3</fullName>
    </submittedName>
</protein>
<keyword evidence="1" id="KW-0812">Transmembrane</keyword>
<dbReference type="CDD" id="cd01324">
    <property type="entry name" value="cbb3_Oxidase_CcoQ"/>
    <property type="match status" value="1"/>
</dbReference>
<comment type="caution">
    <text evidence="2">The sequence shown here is derived from an EMBL/GenBank/DDBJ whole genome shotgun (WGS) entry which is preliminary data.</text>
</comment>
<proteinExistence type="predicted"/>
<organism evidence="2 3">
    <name type="scientific">Hyphococcus lacteus</name>
    <dbReference type="NCBI Taxonomy" id="3143536"/>
    <lineage>
        <taxon>Bacteria</taxon>
        <taxon>Pseudomonadati</taxon>
        <taxon>Pseudomonadota</taxon>
        <taxon>Alphaproteobacteria</taxon>
        <taxon>Parvularculales</taxon>
        <taxon>Parvularculaceae</taxon>
        <taxon>Hyphococcus</taxon>
    </lineage>
</organism>
<evidence type="ECO:0000313" key="2">
    <source>
        <dbReference type="EMBL" id="MEX6634554.1"/>
    </source>
</evidence>
<gene>
    <name evidence="2" type="ORF">ABFZ84_13450</name>
</gene>
<evidence type="ECO:0000256" key="1">
    <source>
        <dbReference type="SAM" id="Phobius"/>
    </source>
</evidence>
<keyword evidence="1" id="KW-0472">Membrane</keyword>
<keyword evidence="3" id="KW-1185">Reference proteome</keyword>
<dbReference type="EMBL" id="JBEHZE010000002">
    <property type="protein sequence ID" value="MEX6634554.1"/>
    <property type="molecule type" value="Genomic_DNA"/>
</dbReference>
<accession>A0ABV3Z6W8</accession>
<reference evidence="2 3" key="1">
    <citation type="submission" date="2024-05" db="EMBL/GenBank/DDBJ databases">
        <title>Three bacterial strains, DH-69, EH-24, and ECK-19 isolated from coastal sediments.</title>
        <authorList>
            <person name="Ye Y.-Q."/>
            <person name="Du Z.-J."/>
        </authorList>
    </citation>
    <scope>NUCLEOTIDE SEQUENCE [LARGE SCALE GENOMIC DNA]</scope>
    <source>
        <strain evidence="2 3">ECK-19</strain>
    </source>
</reference>